<comment type="similarity">
    <text evidence="2">Belongs to the prokaryotic molybdopterin-containing oxidoreductase family.</text>
</comment>
<dbReference type="EMBL" id="JBDPZN010000002">
    <property type="protein sequence ID" value="MEO3682195.1"/>
    <property type="molecule type" value="Genomic_DNA"/>
</dbReference>
<dbReference type="Pfam" id="PF01568">
    <property type="entry name" value="Molydop_binding"/>
    <property type="match status" value="1"/>
</dbReference>
<evidence type="ECO:0000313" key="10">
    <source>
        <dbReference type="Proteomes" id="UP001477278"/>
    </source>
</evidence>
<evidence type="ECO:0000256" key="4">
    <source>
        <dbReference type="ARBA" id="ARBA00022723"/>
    </source>
</evidence>
<comment type="cofactor">
    <cofactor evidence="1">
        <name>Mo-bis(molybdopterin guanine dinucleotide)</name>
        <dbReference type="ChEBI" id="CHEBI:60539"/>
    </cofactor>
</comment>
<organism evidence="9 10">
    <name type="scientific">Shewanella vesiculosa</name>
    <dbReference type="NCBI Taxonomy" id="518738"/>
    <lineage>
        <taxon>Bacteria</taxon>
        <taxon>Pseudomonadati</taxon>
        <taxon>Pseudomonadota</taxon>
        <taxon>Gammaproteobacteria</taxon>
        <taxon>Alteromonadales</taxon>
        <taxon>Shewanellaceae</taxon>
        <taxon>Shewanella</taxon>
    </lineage>
</organism>
<dbReference type="InterPro" id="IPR006656">
    <property type="entry name" value="Mopterin_OxRdtase"/>
</dbReference>
<keyword evidence="10" id="KW-1185">Reference proteome</keyword>
<keyword evidence="7" id="KW-0411">Iron-sulfur</keyword>
<dbReference type="PROSITE" id="PS00932">
    <property type="entry name" value="MOLYBDOPTERIN_PROK_3"/>
    <property type="match status" value="1"/>
</dbReference>
<comment type="caution">
    <text evidence="9">The sequence shown here is derived from an EMBL/GenBank/DDBJ whole genome shotgun (WGS) entry which is preliminary data.</text>
</comment>
<dbReference type="RefSeq" id="WP_347689943.1">
    <property type="nucleotide sequence ID" value="NZ_JBDPZN010000002.1"/>
</dbReference>
<evidence type="ECO:0000259" key="8">
    <source>
        <dbReference type="PROSITE" id="PS51669"/>
    </source>
</evidence>
<dbReference type="InterPro" id="IPR006963">
    <property type="entry name" value="Mopterin_OxRdtase_4Fe-4S_dom"/>
</dbReference>
<keyword evidence="5" id="KW-0560">Oxidoreductase</keyword>
<evidence type="ECO:0000256" key="7">
    <source>
        <dbReference type="ARBA" id="ARBA00023014"/>
    </source>
</evidence>
<evidence type="ECO:0000256" key="3">
    <source>
        <dbReference type="ARBA" id="ARBA00022505"/>
    </source>
</evidence>
<keyword evidence="6" id="KW-0408">Iron</keyword>
<dbReference type="Pfam" id="PF04879">
    <property type="entry name" value="Molybdop_Fe4S4"/>
    <property type="match status" value="1"/>
</dbReference>
<evidence type="ECO:0000256" key="1">
    <source>
        <dbReference type="ARBA" id="ARBA00001942"/>
    </source>
</evidence>
<evidence type="ECO:0000256" key="6">
    <source>
        <dbReference type="ARBA" id="ARBA00023004"/>
    </source>
</evidence>
<dbReference type="InterPro" id="IPR006657">
    <property type="entry name" value="MoPterin_dinucl-bd_dom"/>
</dbReference>
<proteinExistence type="inferred from homology"/>
<dbReference type="PROSITE" id="PS51669">
    <property type="entry name" value="4FE4S_MOW_BIS_MGD"/>
    <property type="match status" value="1"/>
</dbReference>
<accession>A0ABV0FMZ6</accession>
<sequence length="709" mass="77726">MSEMNTHYRNCNICEAMCGLEIVHQDKQIISIKGDQLDPFSQGYNCPKALALEDFYTDKDRLKTPIKRTASGWQAISWDDAFSEIVAKFKSIQQQHGKNSLAVYLGNPNAHSLGNALFLKPFLKSLGTINRFSSASADQLPHHVAANFMFGAGMLIPVPDIDRTDFMLIIGANPVVSNGSMMTAPNVIGRMKAIQQRGGKIVVVDPRRTRTAKIADQHLFIRPEKDAFLLLALIHCVFERNKVNLGHLEHLVEGLDDVAKLAKTYSPDVVASIVGIEASTIYTLADDMLLADSAVCYSRMGASTQTFGGLCLWLTNVLNIITGNFDRAGGAMFPQPAFDLLRNHKVGHQSSFGQHQTRVRKLPFFNGEFPVASLAEEIQTPGEGQIKSLITVAGNPVLSAPSGHQLAQAFAGLDYMVSVDIYLNETTKYADIILPGTTGVENSHFDIFFNSFSVRNTVKYSAPLFEKQVDQRSDWQILKEISARMLNIAADDPMQKITPEIILDMELKQGPYGEQGMSLQRLIDNPHGIDIGPLMPCLAERIKTANGKIDLFPQVFSDDLPRLQAVLTPVSRDLAYPFELIGRRLVKSHNTWTQNSARLIKGKNPCTLEMNSQDAHQMGIEQGQLVTVSSAVGQIDIEVVLTDDIQAGVVTIPQGWGHNQQGTNMSVAATQPGVSINDLTDASRVDMLTGNAAFNGTPVAITLVLKEGR</sequence>
<dbReference type="SMART" id="SM00926">
    <property type="entry name" value="Molybdop_Fe4S4"/>
    <property type="match status" value="1"/>
</dbReference>
<keyword evidence="4" id="KW-0479">Metal-binding</keyword>
<dbReference type="InterPro" id="IPR050612">
    <property type="entry name" value="Prok_Mopterin_Oxidored"/>
</dbReference>
<feature type="domain" description="4Fe-4S Mo/W bis-MGD-type" evidence="8">
    <location>
        <begin position="4"/>
        <end position="60"/>
    </location>
</feature>
<dbReference type="Gene3D" id="2.40.40.20">
    <property type="match status" value="1"/>
</dbReference>
<reference evidence="9 10" key="1">
    <citation type="submission" date="2024-05" db="EMBL/GenBank/DDBJ databases">
        <title>Genome sequencing of Marine Estuary Bacteria, Shewanella vesiculosa and S. baltica, and Pseudomonas syringae.</title>
        <authorList>
            <person name="Gurung A."/>
            <person name="Maclea K.S."/>
        </authorList>
    </citation>
    <scope>NUCLEOTIDE SEQUENCE [LARGE SCALE GENOMIC DNA]</scope>
    <source>
        <strain evidence="9 10">1A</strain>
    </source>
</reference>
<evidence type="ECO:0000256" key="5">
    <source>
        <dbReference type="ARBA" id="ARBA00023002"/>
    </source>
</evidence>
<protein>
    <submittedName>
        <fullName evidence="9">Molybdopterin-dependent oxidoreductase</fullName>
    </submittedName>
</protein>
<evidence type="ECO:0000256" key="2">
    <source>
        <dbReference type="ARBA" id="ARBA00010312"/>
    </source>
</evidence>
<dbReference type="PANTHER" id="PTHR43742:SF2">
    <property type="entry name" value="ASSIMILATORY NITRATE REDUCTASE CATALYTIC SUBUNIT"/>
    <property type="match status" value="1"/>
</dbReference>
<dbReference type="SUPFAM" id="SSF50692">
    <property type="entry name" value="ADC-like"/>
    <property type="match status" value="1"/>
</dbReference>
<dbReference type="PANTHER" id="PTHR43742">
    <property type="entry name" value="TRIMETHYLAMINE-N-OXIDE REDUCTASE"/>
    <property type="match status" value="1"/>
</dbReference>
<dbReference type="Proteomes" id="UP001477278">
    <property type="component" value="Unassembled WGS sequence"/>
</dbReference>
<dbReference type="Gene3D" id="3.40.228.10">
    <property type="entry name" value="Dimethylsulfoxide Reductase, domain 2"/>
    <property type="match status" value="1"/>
</dbReference>
<dbReference type="InterPro" id="IPR006655">
    <property type="entry name" value="Mopterin_OxRdtase_prok_CS"/>
</dbReference>
<dbReference type="SUPFAM" id="SSF53706">
    <property type="entry name" value="Formate dehydrogenase/DMSO reductase, domains 1-3"/>
    <property type="match status" value="1"/>
</dbReference>
<keyword evidence="3" id="KW-0500">Molybdenum</keyword>
<name>A0ABV0FMZ6_9GAMM</name>
<gene>
    <name evidence="9" type="ORF">ABHN84_07785</name>
</gene>
<dbReference type="Pfam" id="PF00384">
    <property type="entry name" value="Molybdopterin"/>
    <property type="match status" value="1"/>
</dbReference>
<dbReference type="Gene3D" id="2.20.25.90">
    <property type="entry name" value="ADC-like domains"/>
    <property type="match status" value="1"/>
</dbReference>
<dbReference type="Gene3D" id="3.40.50.740">
    <property type="match status" value="1"/>
</dbReference>
<dbReference type="InterPro" id="IPR009010">
    <property type="entry name" value="Asp_de-COase-like_dom_sf"/>
</dbReference>
<evidence type="ECO:0000313" key="9">
    <source>
        <dbReference type="EMBL" id="MEO3682195.1"/>
    </source>
</evidence>